<feature type="transmembrane region" description="Helical" evidence="1">
    <location>
        <begin position="6"/>
        <end position="29"/>
    </location>
</feature>
<reference evidence="2" key="1">
    <citation type="submission" date="2023-01" db="EMBL/GenBank/DDBJ databases">
        <title>Comparative Genomic Analysis of the Clinically-Derived Winkia Strain NY0527 Provides Evidence into the Taxonomic Reassignment of Winkia neuii and Characterizes Their Virulence Traits.</title>
        <authorList>
            <person name="Cai X."/>
            <person name="Peng Y."/>
            <person name="Li M."/>
            <person name="Qiu Y."/>
            <person name="Wang Y."/>
            <person name="Xu L."/>
            <person name="Hou Q."/>
        </authorList>
    </citation>
    <scope>NUCLEOTIDE SEQUENCE</scope>
    <source>
        <strain evidence="2">NY0527</strain>
    </source>
</reference>
<dbReference type="EMBL" id="CP116394">
    <property type="protein sequence ID" value="WCE45603.1"/>
    <property type="molecule type" value="Genomic_DNA"/>
</dbReference>
<sequence>MLQTLEYILIGAIVVLALALICYVVVVTARKRGVPVNERARKHEADHSAVKVSTVALESKGP</sequence>
<dbReference type="KEGG" id="wne:PIG85_08090"/>
<accession>A0AB38XMM7</accession>
<keyword evidence="1" id="KW-0812">Transmembrane</keyword>
<protein>
    <submittedName>
        <fullName evidence="2">Uncharacterized protein</fullName>
    </submittedName>
</protein>
<keyword evidence="1" id="KW-1133">Transmembrane helix</keyword>
<dbReference type="Proteomes" id="UP001211044">
    <property type="component" value="Chromosome"/>
</dbReference>
<evidence type="ECO:0000313" key="3">
    <source>
        <dbReference type="Proteomes" id="UP001211044"/>
    </source>
</evidence>
<dbReference type="AlphaFoldDB" id="A0AB38XMM7"/>
<organism evidence="2 3">
    <name type="scientific">Winkia neuii subsp. anitrata</name>
    <dbReference type="NCBI Taxonomy" id="29318"/>
    <lineage>
        <taxon>Bacteria</taxon>
        <taxon>Bacillati</taxon>
        <taxon>Actinomycetota</taxon>
        <taxon>Actinomycetes</taxon>
        <taxon>Actinomycetales</taxon>
        <taxon>Actinomycetaceae</taxon>
        <taxon>Winkia</taxon>
    </lineage>
</organism>
<evidence type="ECO:0000256" key="1">
    <source>
        <dbReference type="SAM" id="Phobius"/>
    </source>
</evidence>
<name>A0AB38XMM7_9ACTO</name>
<keyword evidence="1" id="KW-0472">Membrane</keyword>
<evidence type="ECO:0000313" key="2">
    <source>
        <dbReference type="EMBL" id="WCE45603.1"/>
    </source>
</evidence>
<proteinExistence type="predicted"/>
<gene>
    <name evidence="2" type="ORF">PIG85_08090</name>
</gene>
<dbReference type="RefSeq" id="WP_004807442.1">
    <property type="nucleotide sequence ID" value="NZ_CP116394.1"/>
</dbReference>